<evidence type="ECO:0000313" key="2">
    <source>
        <dbReference type="Proteomes" id="UP001364617"/>
    </source>
</evidence>
<protein>
    <submittedName>
        <fullName evidence="1">Uncharacterized protein</fullName>
    </submittedName>
</protein>
<dbReference type="Proteomes" id="UP001364617">
    <property type="component" value="Unassembled WGS sequence"/>
</dbReference>
<keyword evidence="2" id="KW-1185">Reference proteome</keyword>
<comment type="caution">
    <text evidence="1">The sequence shown here is derived from an EMBL/GenBank/DDBJ whole genome shotgun (WGS) entry which is preliminary data.</text>
</comment>
<evidence type="ECO:0000313" key="1">
    <source>
        <dbReference type="EMBL" id="KAK7174842.1"/>
    </source>
</evidence>
<sequence>MHQSTVTLGDQTKAIYSTTHAESFSGRERDGQELVFLPRDLPCPSQHNRSDHLSNMRVIQAQTHTRDLHGPKDIVPHHVLHRVGVQNRAQNRGGSVMKEVTNPTEATLYQTTYQTVHCSTSSRYRTNESSGQPVSWHRHNIITGEEKAAAGPGRPRRQSGERVLWAARRWETHCDSFRLY</sequence>
<dbReference type="AlphaFoldDB" id="A0AAN9DKM8"/>
<proteinExistence type="predicted"/>
<accession>A0AAN9DKM8</accession>
<name>A0AAN9DKM8_9TELE</name>
<gene>
    <name evidence="1" type="ORF">R3I93_001902</name>
</gene>
<dbReference type="EMBL" id="JAYKXH010000002">
    <property type="protein sequence ID" value="KAK7174842.1"/>
    <property type="molecule type" value="Genomic_DNA"/>
</dbReference>
<organism evidence="1 2">
    <name type="scientific">Phoxinus phoxinus</name>
    <name type="common">Eurasian minnow</name>
    <dbReference type="NCBI Taxonomy" id="58324"/>
    <lineage>
        <taxon>Eukaryota</taxon>
        <taxon>Metazoa</taxon>
        <taxon>Chordata</taxon>
        <taxon>Craniata</taxon>
        <taxon>Vertebrata</taxon>
        <taxon>Euteleostomi</taxon>
        <taxon>Actinopterygii</taxon>
        <taxon>Neopterygii</taxon>
        <taxon>Teleostei</taxon>
        <taxon>Ostariophysi</taxon>
        <taxon>Cypriniformes</taxon>
        <taxon>Leuciscidae</taxon>
        <taxon>Phoxininae</taxon>
        <taxon>Phoxinus</taxon>
    </lineage>
</organism>
<reference evidence="1 2" key="1">
    <citation type="submission" date="2024-02" db="EMBL/GenBank/DDBJ databases">
        <title>Chromosome-level genome assembly of the Eurasian Minnow (Phoxinus phoxinus).</title>
        <authorList>
            <person name="Oriowo T.O."/>
            <person name="Martin S."/>
            <person name="Stange M."/>
            <person name="Chrysostomakis Y."/>
            <person name="Brown T."/>
            <person name="Winkler S."/>
            <person name="Kukowka S."/>
            <person name="Myers E.W."/>
            <person name="Bohne A."/>
        </authorList>
    </citation>
    <scope>NUCLEOTIDE SEQUENCE [LARGE SCALE GENOMIC DNA]</scope>
    <source>
        <strain evidence="1">ZFMK-TIS-60720</strain>
        <tissue evidence="1">Whole Organism</tissue>
    </source>
</reference>